<dbReference type="GeneID" id="43666717"/>
<name>A0A5N6HWC4_9EURO</name>
<dbReference type="PANTHER" id="PTHR24030">
    <property type="entry name" value="PROTEIN CMSS1"/>
    <property type="match status" value="1"/>
</dbReference>
<evidence type="ECO:0000313" key="2">
    <source>
        <dbReference type="EMBL" id="KAE8403874.1"/>
    </source>
</evidence>
<reference evidence="2 3" key="1">
    <citation type="submission" date="2019-04" db="EMBL/GenBank/DDBJ databases">
        <authorList>
            <consortium name="DOE Joint Genome Institute"/>
            <person name="Mondo S."/>
            <person name="Kjaerbolling I."/>
            <person name="Vesth T."/>
            <person name="Frisvad J.C."/>
            <person name="Nybo J.L."/>
            <person name="Theobald S."/>
            <person name="Kildgaard S."/>
            <person name="Isbrandt T."/>
            <person name="Kuo A."/>
            <person name="Sato A."/>
            <person name="Lyhne E.K."/>
            <person name="Kogle M.E."/>
            <person name="Wiebenga A."/>
            <person name="Kun R.S."/>
            <person name="Lubbers R.J."/>
            <person name="Makela M.R."/>
            <person name="Barry K."/>
            <person name="Chovatia M."/>
            <person name="Clum A."/>
            <person name="Daum C."/>
            <person name="Haridas S."/>
            <person name="He G."/>
            <person name="LaButti K."/>
            <person name="Lipzen A."/>
            <person name="Riley R."/>
            <person name="Salamov A."/>
            <person name="Simmons B.A."/>
            <person name="Magnuson J.K."/>
            <person name="Henrissat B."/>
            <person name="Mortensen U.H."/>
            <person name="Larsen T.O."/>
            <person name="Devries R.P."/>
            <person name="Grigoriev I.V."/>
            <person name="Machida M."/>
            <person name="Baker S.E."/>
            <person name="Andersen M.R."/>
            <person name="Cantor M.N."/>
            <person name="Hua S.X."/>
        </authorList>
    </citation>
    <scope>NUCLEOTIDE SEQUENCE [LARGE SCALE GENOMIC DNA]</scope>
    <source>
        <strain evidence="2 3">CBS 119388</strain>
    </source>
</reference>
<dbReference type="Proteomes" id="UP000325579">
    <property type="component" value="Unassembled WGS sequence"/>
</dbReference>
<feature type="compositionally biased region" description="Polar residues" evidence="1">
    <location>
        <begin position="1"/>
        <end position="10"/>
    </location>
</feature>
<protein>
    <submittedName>
        <fullName evidence="2">U3-containing 90S pre-ribosomal complex subunit-domain containing protein</fullName>
    </submittedName>
</protein>
<dbReference type="PANTHER" id="PTHR24030:SF0">
    <property type="entry name" value="PROTEIN CMSS1"/>
    <property type="match status" value="1"/>
</dbReference>
<keyword evidence="3" id="KW-1185">Reference proteome</keyword>
<organism evidence="2 3">
    <name type="scientific">Aspergillus pseudonomiae</name>
    <dbReference type="NCBI Taxonomy" id="1506151"/>
    <lineage>
        <taxon>Eukaryota</taxon>
        <taxon>Fungi</taxon>
        <taxon>Dikarya</taxon>
        <taxon>Ascomycota</taxon>
        <taxon>Pezizomycotina</taxon>
        <taxon>Eurotiomycetes</taxon>
        <taxon>Eurotiomycetidae</taxon>
        <taxon>Eurotiales</taxon>
        <taxon>Aspergillaceae</taxon>
        <taxon>Aspergillus</taxon>
        <taxon>Aspergillus subgen. Circumdati</taxon>
    </lineage>
</organism>
<gene>
    <name evidence="2" type="ORF">BDV37DRAFT_248954</name>
</gene>
<dbReference type="InterPro" id="IPR032704">
    <property type="entry name" value="Cms1"/>
</dbReference>
<dbReference type="AlphaFoldDB" id="A0A5N6HWC4"/>
<feature type="region of interest" description="Disordered" evidence="1">
    <location>
        <begin position="151"/>
        <end position="170"/>
    </location>
</feature>
<feature type="compositionally biased region" description="Basic residues" evidence="1">
    <location>
        <begin position="43"/>
        <end position="57"/>
    </location>
</feature>
<evidence type="ECO:0000256" key="1">
    <source>
        <dbReference type="SAM" id="MobiDB-lite"/>
    </source>
</evidence>
<sequence length="292" mass="32213">MSAETANPSGLSAKINNKRKRQAEESSKQTEAAAGNADGPSNKKSKKGKSRPKKGGKDKKDKPQQDASEKEQRDTKQTETKGGCDEAIGKMDGRLLADHFMQKAKRHNKELTAVELSDLSVPESSFLDTSSFDSARQLEKLPAFLKAFSPKGSDLSRPSEEKGTPHTLVVSPSGLRAADAVRALRTFQTKESPIGKLFAKHIKLEEAKKFLERSRIAIGGGTPARISDLIDAGSLKLGELQRIVIDGSYVDQKQRGIFDMKETHLPLLKLLTRPEFRERYGAEEKRIQILVF</sequence>
<accession>A0A5N7DCA9</accession>
<dbReference type="GO" id="GO:0005634">
    <property type="term" value="C:nucleus"/>
    <property type="evidence" value="ECO:0007669"/>
    <property type="project" value="TreeGrafter"/>
</dbReference>
<proteinExistence type="predicted"/>
<dbReference type="EMBL" id="ML736772">
    <property type="protein sequence ID" value="KAE8403874.1"/>
    <property type="molecule type" value="Genomic_DNA"/>
</dbReference>
<accession>A0A5N6HWC4</accession>
<feature type="compositionally biased region" description="Basic and acidic residues" evidence="1">
    <location>
        <begin position="58"/>
        <end position="88"/>
    </location>
</feature>
<dbReference type="Pfam" id="PF14617">
    <property type="entry name" value="CMS1"/>
    <property type="match status" value="1"/>
</dbReference>
<dbReference type="RefSeq" id="XP_031941193.1">
    <property type="nucleotide sequence ID" value="XM_032082026.1"/>
</dbReference>
<dbReference type="GO" id="GO:0030686">
    <property type="term" value="C:90S preribosome"/>
    <property type="evidence" value="ECO:0007669"/>
    <property type="project" value="TreeGrafter"/>
</dbReference>
<feature type="region of interest" description="Disordered" evidence="1">
    <location>
        <begin position="1"/>
        <end position="88"/>
    </location>
</feature>
<dbReference type="OrthoDB" id="1929311at2759"/>
<evidence type="ECO:0000313" key="3">
    <source>
        <dbReference type="Proteomes" id="UP000325579"/>
    </source>
</evidence>